<keyword evidence="5 10" id="KW-1133">Transmembrane helix</keyword>
<dbReference type="InterPro" id="IPR006153">
    <property type="entry name" value="Cation/H_exchanger_TM"/>
</dbReference>
<feature type="domain" description="Cation/H+ exchanger transmembrane" evidence="11">
    <location>
        <begin position="14"/>
        <end position="390"/>
    </location>
</feature>
<dbReference type="GO" id="GO:0015297">
    <property type="term" value="F:antiporter activity"/>
    <property type="evidence" value="ECO:0007669"/>
    <property type="project" value="UniProtKB-KW"/>
</dbReference>
<feature type="transmembrane region" description="Helical" evidence="10">
    <location>
        <begin position="114"/>
        <end position="137"/>
    </location>
</feature>
<feature type="transmembrane region" description="Helical" evidence="10">
    <location>
        <begin position="219"/>
        <end position="235"/>
    </location>
</feature>
<keyword evidence="7" id="KW-0406">Ion transport</keyword>
<evidence type="ECO:0000256" key="8">
    <source>
        <dbReference type="ARBA" id="ARBA00023136"/>
    </source>
</evidence>
<organism evidence="12 13">
    <name type="scientific">Nitratiruptor tergarcus DSM 16512</name>
    <dbReference type="NCBI Taxonomy" id="1069081"/>
    <lineage>
        <taxon>Bacteria</taxon>
        <taxon>Pseudomonadati</taxon>
        <taxon>Campylobacterota</taxon>
        <taxon>Epsilonproteobacteria</taxon>
        <taxon>Nautiliales</taxon>
        <taxon>Nitratiruptoraceae</taxon>
        <taxon>Nitratiruptor</taxon>
    </lineage>
</organism>
<feature type="transmembrane region" description="Helical" evidence="10">
    <location>
        <begin position="247"/>
        <end position="267"/>
    </location>
</feature>
<feature type="transmembrane region" description="Helical" evidence="10">
    <location>
        <begin position="32"/>
        <end position="50"/>
    </location>
</feature>
<proteinExistence type="predicted"/>
<evidence type="ECO:0000256" key="2">
    <source>
        <dbReference type="ARBA" id="ARBA00022448"/>
    </source>
</evidence>
<evidence type="ECO:0000256" key="1">
    <source>
        <dbReference type="ARBA" id="ARBA00004141"/>
    </source>
</evidence>
<dbReference type="OrthoDB" id="9793589at2"/>
<evidence type="ECO:0000256" key="9">
    <source>
        <dbReference type="ARBA" id="ARBA00023201"/>
    </source>
</evidence>
<keyword evidence="3" id="KW-0050">Antiport</keyword>
<dbReference type="STRING" id="1069081.SAMN05660197_1594"/>
<dbReference type="AlphaFoldDB" id="A0A1W1WU93"/>
<keyword evidence="2" id="KW-0813">Transport</keyword>
<dbReference type="Proteomes" id="UP000192602">
    <property type="component" value="Unassembled WGS sequence"/>
</dbReference>
<evidence type="ECO:0000256" key="10">
    <source>
        <dbReference type="SAM" id="Phobius"/>
    </source>
</evidence>
<dbReference type="GO" id="GO:1902600">
    <property type="term" value="P:proton transmembrane transport"/>
    <property type="evidence" value="ECO:0007669"/>
    <property type="project" value="InterPro"/>
</dbReference>
<feature type="transmembrane region" description="Helical" evidence="10">
    <location>
        <begin position="279"/>
        <end position="298"/>
    </location>
</feature>
<name>A0A1W1WU93_9BACT</name>
<accession>A0A1W1WU93</accession>
<keyword evidence="6" id="KW-0915">Sodium</keyword>
<keyword evidence="9" id="KW-0739">Sodium transport</keyword>
<dbReference type="Pfam" id="PF00999">
    <property type="entry name" value="Na_H_Exchanger"/>
    <property type="match status" value="1"/>
</dbReference>
<feature type="transmembrane region" description="Helical" evidence="10">
    <location>
        <begin position="85"/>
        <end position="108"/>
    </location>
</feature>
<evidence type="ECO:0000256" key="6">
    <source>
        <dbReference type="ARBA" id="ARBA00023053"/>
    </source>
</evidence>
<dbReference type="InterPro" id="IPR038770">
    <property type="entry name" value="Na+/solute_symporter_sf"/>
</dbReference>
<gene>
    <name evidence="12" type="ORF">SAMN05660197_1594</name>
</gene>
<dbReference type="EMBL" id="FWWZ01000001">
    <property type="protein sequence ID" value="SMC09772.1"/>
    <property type="molecule type" value="Genomic_DNA"/>
</dbReference>
<keyword evidence="4 10" id="KW-0812">Transmembrane</keyword>
<dbReference type="PANTHER" id="PTHR43562:SF3">
    <property type="entry name" value="SODIUM ION_PROTON EXCHANGER (EUROFUNG)"/>
    <property type="match status" value="1"/>
</dbReference>
<feature type="transmembrane region" description="Helical" evidence="10">
    <location>
        <begin position="369"/>
        <end position="393"/>
    </location>
</feature>
<sequence length="397" mass="43834">MHPHDFFLIILIILFSARLFGEIFRKLSMPPVLGELFAGILLGPSVFGIVELNEVIKLLAEIGIILLLFEVGLETDLKRLIKTGWMSAFVAVAGFVLPFIFGTALSYYLFGFDIVVSMFIGGTITATSIGITVRVLQDLKKRDSVEGEIVVGAAVLDDLLGVILLAILYEFSSTGNVSLINVSKVFLFIVGFFIIAPIAAKIIAFLIKKYHDTNEIPGLLPTSVFMLVLFFAWFAKKIGSPEIIGGFAAGLALSRRFFLPFGVALSYDVKFSQKLEAEIMPLVYLFTPFFFVAVGLSMNLKEIAWDEPQIWYLFGTIFLIAVIGKILGALFLPLTLKKRFIVGVSMIPRGEVGLIFAEMGRVSNILDNMTYAALVLVIVVTTVIPPFIIKYLYRGEI</sequence>
<feature type="transmembrane region" description="Helical" evidence="10">
    <location>
        <begin position="185"/>
        <end position="207"/>
    </location>
</feature>
<dbReference type="Gene3D" id="1.20.1530.20">
    <property type="match status" value="1"/>
</dbReference>
<protein>
    <submittedName>
        <fullName evidence="12">Transporter, CPA2 family</fullName>
    </submittedName>
</protein>
<evidence type="ECO:0000256" key="3">
    <source>
        <dbReference type="ARBA" id="ARBA00022449"/>
    </source>
</evidence>
<evidence type="ECO:0000259" key="11">
    <source>
        <dbReference type="Pfam" id="PF00999"/>
    </source>
</evidence>
<dbReference type="GO" id="GO:0006814">
    <property type="term" value="P:sodium ion transport"/>
    <property type="evidence" value="ECO:0007669"/>
    <property type="project" value="UniProtKB-KW"/>
</dbReference>
<dbReference type="RefSeq" id="WP_084276005.1">
    <property type="nucleotide sequence ID" value="NZ_AP026671.1"/>
</dbReference>
<reference evidence="13" key="1">
    <citation type="submission" date="2017-04" db="EMBL/GenBank/DDBJ databases">
        <authorList>
            <person name="Varghese N."/>
            <person name="Submissions S."/>
        </authorList>
    </citation>
    <scope>NUCLEOTIDE SEQUENCE [LARGE SCALE GENOMIC DNA]</scope>
    <source>
        <strain evidence="13">DSM 16512</strain>
    </source>
</reference>
<keyword evidence="8 10" id="KW-0472">Membrane</keyword>
<evidence type="ECO:0000256" key="7">
    <source>
        <dbReference type="ARBA" id="ARBA00023065"/>
    </source>
</evidence>
<feature type="transmembrane region" description="Helical" evidence="10">
    <location>
        <begin position="6"/>
        <end position="25"/>
    </location>
</feature>
<dbReference type="PANTHER" id="PTHR43562">
    <property type="entry name" value="NAPA-TYPE SODIUM/HYDROGEN ANTIPORTER"/>
    <property type="match status" value="1"/>
</dbReference>
<comment type="subcellular location">
    <subcellularLocation>
        <location evidence="1">Membrane</location>
        <topology evidence="1">Multi-pass membrane protein</topology>
    </subcellularLocation>
</comment>
<keyword evidence="13" id="KW-1185">Reference proteome</keyword>
<feature type="transmembrane region" description="Helical" evidence="10">
    <location>
        <begin position="149"/>
        <end position="169"/>
    </location>
</feature>
<evidence type="ECO:0000313" key="13">
    <source>
        <dbReference type="Proteomes" id="UP000192602"/>
    </source>
</evidence>
<evidence type="ECO:0000256" key="5">
    <source>
        <dbReference type="ARBA" id="ARBA00022989"/>
    </source>
</evidence>
<dbReference type="GO" id="GO:0016020">
    <property type="term" value="C:membrane"/>
    <property type="evidence" value="ECO:0007669"/>
    <property type="project" value="UniProtKB-SubCell"/>
</dbReference>
<evidence type="ECO:0000313" key="12">
    <source>
        <dbReference type="EMBL" id="SMC09772.1"/>
    </source>
</evidence>
<evidence type="ECO:0000256" key="4">
    <source>
        <dbReference type="ARBA" id="ARBA00022692"/>
    </source>
</evidence>
<feature type="transmembrane region" description="Helical" evidence="10">
    <location>
        <begin position="310"/>
        <end position="332"/>
    </location>
</feature>